<comment type="caution">
    <text evidence="4">The sequence shown here is derived from an EMBL/GenBank/DDBJ whole genome shotgun (WGS) entry which is preliminary data.</text>
</comment>
<sequence>MRVIIVDDERSARNEIRRLVAGCPDLEIIAEAANADEAEQLMEEQQPDLLFLDIQMPGRSGFDLLEGLAWGQQVIFVTAFDQYAVKAFEVGALDYLMKPVREERFARAIAQARQQFHTPGEASVFVKDKNTYYFLPWKEVHLIESLDNYARLSFNNKSVLIKSSLNQLEKRLEAMPFFRVNRAQLIHTGFIRQIETLEDGRTQVTLTTGHTVEMSERQWIKFRKIHRGI</sequence>
<proteinExistence type="predicted"/>
<evidence type="ECO:0000259" key="3">
    <source>
        <dbReference type="PROSITE" id="PS50930"/>
    </source>
</evidence>
<dbReference type="PANTHER" id="PTHR37299:SF1">
    <property type="entry name" value="STAGE 0 SPORULATION PROTEIN A HOMOLOG"/>
    <property type="match status" value="1"/>
</dbReference>
<reference evidence="4" key="2">
    <citation type="submission" date="2020-09" db="EMBL/GenBank/DDBJ databases">
        <authorList>
            <person name="Sun Q."/>
            <person name="Zhou Y."/>
        </authorList>
    </citation>
    <scope>NUCLEOTIDE SEQUENCE</scope>
    <source>
        <strain evidence="4">CGMCC 1.15290</strain>
    </source>
</reference>
<dbReference type="InterPro" id="IPR001789">
    <property type="entry name" value="Sig_transdc_resp-reg_receiver"/>
</dbReference>
<dbReference type="InterPro" id="IPR011006">
    <property type="entry name" value="CheY-like_superfamily"/>
</dbReference>
<dbReference type="SMART" id="SM00850">
    <property type="entry name" value="LytTR"/>
    <property type="match status" value="1"/>
</dbReference>
<keyword evidence="4" id="KW-0238">DNA-binding</keyword>
<evidence type="ECO:0000259" key="2">
    <source>
        <dbReference type="PROSITE" id="PS50110"/>
    </source>
</evidence>
<dbReference type="Gene3D" id="2.40.50.1020">
    <property type="entry name" value="LytTr DNA-binding domain"/>
    <property type="match status" value="1"/>
</dbReference>
<dbReference type="PROSITE" id="PS50110">
    <property type="entry name" value="RESPONSE_REGULATORY"/>
    <property type="match status" value="1"/>
</dbReference>
<feature type="domain" description="Response regulatory" evidence="2">
    <location>
        <begin position="2"/>
        <end position="113"/>
    </location>
</feature>
<dbReference type="AlphaFoldDB" id="A0A917IXG4"/>
<name>A0A917IXG4_9BACT</name>
<feature type="domain" description="HTH LytTR-type" evidence="3">
    <location>
        <begin position="126"/>
        <end position="228"/>
    </location>
</feature>
<dbReference type="Proteomes" id="UP000627292">
    <property type="component" value="Unassembled WGS sequence"/>
</dbReference>
<feature type="modified residue" description="4-aspartylphosphate" evidence="1">
    <location>
        <position position="53"/>
    </location>
</feature>
<dbReference type="SMART" id="SM00448">
    <property type="entry name" value="REC"/>
    <property type="match status" value="1"/>
</dbReference>
<evidence type="ECO:0000313" key="5">
    <source>
        <dbReference type="Proteomes" id="UP000627292"/>
    </source>
</evidence>
<evidence type="ECO:0000256" key="1">
    <source>
        <dbReference type="PROSITE-ProRule" id="PRU00169"/>
    </source>
</evidence>
<dbReference type="Pfam" id="PF00072">
    <property type="entry name" value="Response_reg"/>
    <property type="match status" value="1"/>
</dbReference>
<reference evidence="4" key="1">
    <citation type="journal article" date="2014" name="Int. J. Syst. Evol. Microbiol.">
        <title>Complete genome sequence of Corynebacterium casei LMG S-19264T (=DSM 44701T), isolated from a smear-ripened cheese.</title>
        <authorList>
            <consortium name="US DOE Joint Genome Institute (JGI-PGF)"/>
            <person name="Walter F."/>
            <person name="Albersmeier A."/>
            <person name="Kalinowski J."/>
            <person name="Ruckert C."/>
        </authorList>
    </citation>
    <scope>NUCLEOTIDE SEQUENCE</scope>
    <source>
        <strain evidence="4">CGMCC 1.15290</strain>
    </source>
</reference>
<evidence type="ECO:0000313" key="4">
    <source>
        <dbReference type="EMBL" id="GGH66605.1"/>
    </source>
</evidence>
<dbReference type="GO" id="GO:0000156">
    <property type="term" value="F:phosphorelay response regulator activity"/>
    <property type="evidence" value="ECO:0007669"/>
    <property type="project" value="InterPro"/>
</dbReference>
<dbReference type="InterPro" id="IPR046947">
    <property type="entry name" value="LytR-like"/>
</dbReference>
<accession>A0A917IXG4</accession>
<dbReference type="Gene3D" id="3.40.50.2300">
    <property type="match status" value="1"/>
</dbReference>
<dbReference type="PANTHER" id="PTHR37299">
    <property type="entry name" value="TRANSCRIPTIONAL REGULATOR-RELATED"/>
    <property type="match status" value="1"/>
</dbReference>
<organism evidence="4 5">
    <name type="scientific">Filimonas zeae</name>
    <dbReference type="NCBI Taxonomy" id="1737353"/>
    <lineage>
        <taxon>Bacteria</taxon>
        <taxon>Pseudomonadati</taxon>
        <taxon>Bacteroidota</taxon>
        <taxon>Chitinophagia</taxon>
        <taxon>Chitinophagales</taxon>
        <taxon>Chitinophagaceae</taxon>
        <taxon>Filimonas</taxon>
    </lineage>
</organism>
<gene>
    <name evidence="4" type="primary">algR</name>
    <name evidence="4" type="ORF">GCM10011379_20950</name>
</gene>
<dbReference type="InterPro" id="IPR007492">
    <property type="entry name" value="LytTR_DNA-bd_dom"/>
</dbReference>
<dbReference type="EMBL" id="BMIB01000002">
    <property type="protein sequence ID" value="GGH66605.1"/>
    <property type="molecule type" value="Genomic_DNA"/>
</dbReference>
<dbReference type="SUPFAM" id="SSF52172">
    <property type="entry name" value="CheY-like"/>
    <property type="match status" value="1"/>
</dbReference>
<keyword evidence="5" id="KW-1185">Reference proteome</keyword>
<keyword evidence="1" id="KW-0597">Phosphoprotein</keyword>
<dbReference type="Pfam" id="PF04397">
    <property type="entry name" value="LytTR"/>
    <property type="match status" value="1"/>
</dbReference>
<dbReference type="PROSITE" id="PS50930">
    <property type="entry name" value="HTH_LYTTR"/>
    <property type="match status" value="1"/>
</dbReference>
<dbReference type="GO" id="GO:0003677">
    <property type="term" value="F:DNA binding"/>
    <property type="evidence" value="ECO:0007669"/>
    <property type="project" value="UniProtKB-KW"/>
</dbReference>
<protein>
    <submittedName>
        <fullName evidence="4">DNA-binding response regulator</fullName>
    </submittedName>
</protein>